<protein>
    <submittedName>
        <fullName evidence="1">Uncharacterized protein</fullName>
    </submittedName>
</protein>
<sequence length="66" mass="7749">MGDFKQSFPGVEEVDFFAQYAPVHAERGYNPIGRIHDGRSRIIIKIKQKNPSVRLKFDSERRFVRI</sequence>
<evidence type="ECO:0000313" key="1">
    <source>
        <dbReference type="EMBL" id="SEG88083.1"/>
    </source>
</evidence>
<proteinExistence type="predicted"/>
<reference evidence="1 2" key="1">
    <citation type="submission" date="2016-10" db="EMBL/GenBank/DDBJ databases">
        <authorList>
            <person name="de Groot N.N."/>
        </authorList>
    </citation>
    <scope>NUCLEOTIDE SEQUENCE [LARGE SCALE GENOMIC DNA]</scope>
    <source>
        <strain evidence="1 2">DSM 22012</strain>
    </source>
</reference>
<evidence type="ECO:0000313" key="2">
    <source>
        <dbReference type="Proteomes" id="UP000236745"/>
    </source>
</evidence>
<organism evidence="1 2">
    <name type="scientific">Marinobacterium lutimaris</name>
    <dbReference type="NCBI Taxonomy" id="568106"/>
    <lineage>
        <taxon>Bacteria</taxon>
        <taxon>Pseudomonadati</taxon>
        <taxon>Pseudomonadota</taxon>
        <taxon>Gammaproteobacteria</taxon>
        <taxon>Oceanospirillales</taxon>
        <taxon>Oceanospirillaceae</taxon>
        <taxon>Marinobacterium</taxon>
    </lineage>
</organism>
<dbReference type="AlphaFoldDB" id="A0A1H6DTL5"/>
<dbReference type="EMBL" id="FNVQ01000009">
    <property type="protein sequence ID" value="SEG88083.1"/>
    <property type="molecule type" value="Genomic_DNA"/>
</dbReference>
<accession>A0A1H6DTL5</accession>
<dbReference type="Proteomes" id="UP000236745">
    <property type="component" value="Unassembled WGS sequence"/>
</dbReference>
<gene>
    <name evidence="1" type="ORF">SAMN05444390_10924</name>
</gene>
<keyword evidence="2" id="KW-1185">Reference proteome</keyword>
<name>A0A1H6DTL5_9GAMM</name>